<dbReference type="GO" id="GO:0008270">
    <property type="term" value="F:zinc ion binding"/>
    <property type="evidence" value="ECO:0007669"/>
    <property type="project" value="UniProtKB-KW"/>
</dbReference>
<dbReference type="SMART" id="SM00184">
    <property type="entry name" value="RING"/>
    <property type="match status" value="1"/>
</dbReference>
<dbReference type="InterPro" id="IPR051051">
    <property type="entry name" value="E3_ubiq-ligase_TRIM/RNF"/>
</dbReference>
<evidence type="ECO:0000313" key="8">
    <source>
        <dbReference type="Proteomes" id="UP000324632"/>
    </source>
</evidence>
<dbReference type="AlphaFoldDB" id="A0A5A9PPM0"/>
<evidence type="ECO:0000259" key="6">
    <source>
        <dbReference type="PROSITE" id="PS50089"/>
    </source>
</evidence>
<dbReference type="SUPFAM" id="SSF57845">
    <property type="entry name" value="B-box zinc-binding domain"/>
    <property type="match status" value="1"/>
</dbReference>
<dbReference type="CDD" id="cd16449">
    <property type="entry name" value="RING-HC"/>
    <property type="match status" value="1"/>
</dbReference>
<feature type="coiled-coil region" evidence="5">
    <location>
        <begin position="192"/>
        <end position="233"/>
    </location>
</feature>
<dbReference type="InterPro" id="IPR058030">
    <property type="entry name" value="TRIM8/14/16/25/29/45/65_CC"/>
</dbReference>
<dbReference type="PANTHER" id="PTHR25465">
    <property type="entry name" value="B-BOX DOMAIN CONTAINING"/>
    <property type="match status" value="1"/>
</dbReference>
<dbReference type="Gene3D" id="3.30.40.10">
    <property type="entry name" value="Zinc/RING finger domain, C3HC4 (zinc finger)"/>
    <property type="match status" value="1"/>
</dbReference>
<dbReference type="PROSITE" id="PS00518">
    <property type="entry name" value="ZF_RING_1"/>
    <property type="match status" value="1"/>
</dbReference>
<dbReference type="Gene3D" id="3.30.160.60">
    <property type="entry name" value="Classic Zinc Finger"/>
    <property type="match status" value="1"/>
</dbReference>
<evidence type="ECO:0000256" key="5">
    <source>
        <dbReference type="SAM" id="Coils"/>
    </source>
</evidence>
<evidence type="ECO:0000256" key="4">
    <source>
        <dbReference type="PROSITE-ProRule" id="PRU00175"/>
    </source>
</evidence>
<keyword evidence="5" id="KW-0175">Coiled coil</keyword>
<dbReference type="InterPro" id="IPR013083">
    <property type="entry name" value="Znf_RING/FYVE/PHD"/>
</dbReference>
<reference evidence="7 8" key="1">
    <citation type="journal article" date="2019" name="Mol. Ecol. Resour.">
        <title>Chromosome-level genome assembly of Triplophysa tibetana, a fish adapted to the harsh high-altitude environment of the Tibetan Plateau.</title>
        <authorList>
            <person name="Yang X."/>
            <person name="Liu H."/>
            <person name="Ma Z."/>
            <person name="Zou Y."/>
            <person name="Zou M."/>
            <person name="Mao Y."/>
            <person name="Li X."/>
            <person name="Wang H."/>
            <person name="Chen T."/>
            <person name="Wang W."/>
            <person name="Yang R."/>
        </authorList>
    </citation>
    <scope>NUCLEOTIDE SEQUENCE [LARGE SCALE GENOMIC DNA]</scope>
    <source>
        <strain evidence="7">TTIB1903HZAU</strain>
        <tissue evidence="7">Muscle</tissue>
    </source>
</reference>
<dbReference type="SUPFAM" id="SSF57850">
    <property type="entry name" value="RING/U-box"/>
    <property type="match status" value="1"/>
</dbReference>
<dbReference type="InterPro" id="IPR017907">
    <property type="entry name" value="Znf_RING_CS"/>
</dbReference>
<keyword evidence="3" id="KW-0862">Zinc</keyword>
<evidence type="ECO:0000256" key="3">
    <source>
        <dbReference type="ARBA" id="ARBA00022833"/>
    </source>
</evidence>
<keyword evidence="8" id="KW-1185">Reference proteome</keyword>
<feature type="domain" description="RING-type" evidence="6">
    <location>
        <begin position="13"/>
        <end position="52"/>
    </location>
</feature>
<evidence type="ECO:0000313" key="7">
    <source>
        <dbReference type="EMBL" id="KAA0722906.1"/>
    </source>
</evidence>
<dbReference type="Pfam" id="PF00643">
    <property type="entry name" value="zf-B_box"/>
    <property type="match status" value="1"/>
</dbReference>
<name>A0A5A9PPM0_9TELE</name>
<keyword evidence="1" id="KW-0479">Metal-binding</keyword>
<dbReference type="Pfam" id="PF15227">
    <property type="entry name" value="zf-C3HC4_4"/>
    <property type="match status" value="1"/>
</dbReference>
<comment type="caution">
    <text evidence="7">The sequence shown here is derived from an EMBL/GenBank/DDBJ whole genome shotgun (WGS) entry which is preliminary data.</text>
</comment>
<dbReference type="InterPro" id="IPR000315">
    <property type="entry name" value="Znf_B-box"/>
</dbReference>
<protein>
    <submittedName>
        <fullName evidence="7">Tripartite motif-containing protein 16</fullName>
    </submittedName>
</protein>
<gene>
    <name evidence="7" type="ORF">E1301_Tti013667</name>
</gene>
<evidence type="ECO:0000256" key="1">
    <source>
        <dbReference type="ARBA" id="ARBA00022723"/>
    </source>
</evidence>
<dbReference type="Gene3D" id="4.10.830.40">
    <property type="match status" value="1"/>
</dbReference>
<dbReference type="CDD" id="cd19802">
    <property type="entry name" value="Bbox1_TRIM8-like"/>
    <property type="match status" value="1"/>
</dbReference>
<dbReference type="InterPro" id="IPR001841">
    <property type="entry name" value="Znf_RING"/>
</dbReference>
<organism evidence="7 8">
    <name type="scientific">Triplophysa tibetana</name>
    <dbReference type="NCBI Taxonomy" id="1572043"/>
    <lineage>
        <taxon>Eukaryota</taxon>
        <taxon>Metazoa</taxon>
        <taxon>Chordata</taxon>
        <taxon>Craniata</taxon>
        <taxon>Vertebrata</taxon>
        <taxon>Euteleostomi</taxon>
        <taxon>Actinopterygii</taxon>
        <taxon>Neopterygii</taxon>
        <taxon>Teleostei</taxon>
        <taxon>Ostariophysi</taxon>
        <taxon>Cypriniformes</taxon>
        <taxon>Nemacheilidae</taxon>
        <taxon>Triplophysa</taxon>
    </lineage>
</organism>
<dbReference type="PROSITE" id="PS50089">
    <property type="entry name" value="ZF_RING_2"/>
    <property type="match status" value="1"/>
</dbReference>
<evidence type="ECO:0000256" key="2">
    <source>
        <dbReference type="ARBA" id="ARBA00022771"/>
    </source>
</evidence>
<dbReference type="Proteomes" id="UP000324632">
    <property type="component" value="Chromosome 3"/>
</dbReference>
<accession>A0A5A9PPM0</accession>
<proteinExistence type="predicted"/>
<dbReference type="Pfam" id="PF25600">
    <property type="entry name" value="TRIM_CC"/>
    <property type="match status" value="1"/>
</dbReference>
<dbReference type="EMBL" id="SOYY01000003">
    <property type="protein sequence ID" value="KAA0722906.1"/>
    <property type="molecule type" value="Genomic_DNA"/>
</dbReference>
<dbReference type="PANTHER" id="PTHR25465:SF49">
    <property type="entry name" value="BLOODTHIRSTY-RELATED GENE FAMILY, MEMBER 1-RELATED"/>
    <property type="match status" value="1"/>
</dbReference>
<keyword evidence="2 4" id="KW-0863">Zinc-finger</keyword>
<sequence length="368" mass="42603">MATAIDVSRHLQCPICKNLFEDPVTMGCGHSFCQRCLHQHIRMSNQQCLLCQEPVYTRCSVNAALKAILQDFLHVQMADLSLYTGERGEIPCNICDENLPLRAVKSCLTCLLSYCERHLKSHQSLERHRGHKLVSPVERMDEKACRVHGRPLELYCKRDKRLMCTLCLKTGEDVVSLETERKEREAEQQNTIKGLESMTNQSENKLEDLQNNFKEYMAQIDREQREIKEVFAEVMDVVRRAEEDLLAPLEDGRRSLEKEEAEKTQQIKNKILKYREIIDQLNQNKNEQDDIYFLQSYPSVPAELKDDWTVSIDTELKFGSMKNINSSALVSIRTHLEKLFSFEVLIMDEETGNQSPELSQDGKKEEAK</sequence>